<dbReference type="InterPro" id="IPR050280">
    <property type="entry name" value="OMP_Chaperone_SurA"/>
</dbReference>
<protein>
    <submittedName>
        <fullName evidence="4">SurA domain-containing protein</fullName>
    </submittedName>
</protein>
<dbReference type="GeneID" id="93196124"/>
<keyword evidence="1 2" id="KW-0732">Signal</keyword>
<evidence type="ECO:0000313" key="4">
    <source>
        <dbReference type="EMBL" id="STQ88402.1"/>
    </source>
</evidence>
<reference evidence="4 5" key="1">
    <citation type="submission" date="2018-06" db="EMBL/GenBank/DDBJ databases">
        <authorList>
            <consortium name="Pathogen Informatics"/>
            <person name="Doyle S."/>
        </authorList>
    </citation>
    <scope>NUCLEOTIDE SEQUENCE [LARGE SCALE GENOMIC DNA]</scope>
    <source>
        <strain evidence="4 5">NCTC13156</strain>
    </source>
</reference>
<dbReference type="GO" id="GO:0003755">
    <property type="term" value="F:peptidyl-prolyl cis-trans isomerase activity"/>
    <property type="evidence" value="ECO:0007669"/>
    <property type="project" value="InterPro"/>
</dbReference>
<dbReference type="PANTHER" id="PTHR47637:SF1">
    <property type="entry name" value="CHAPERONE SURA"/>
    <property type="match status" value="1"/>
</dbReference>
<dbReference type="EMBL" id="UGJF01000001">
    <property type="protein sequence ID" value="STQ88402.1"/>
    <property type="molecule type" value="Genomic_DNA"/>
</dbReference>
<dbReference type="InterPro" id="IPR046357">
    <property type="entry name" value="PPIase_dom_sf"/>
</dbReference>
<evidence type="ECO:0000259" key="3">
    <source>
        <dbReference type="Pfam" id="PF22506"/>
    </source>
</evidence>
<feature type="signal peptide" evidence="2">
    <location>
        <begin position="1"/>
        <end position="24"/>
    </location>
</feature>
<proteinExistence type="predicted"/>
<dbReference type="Pfam" id="PF22506">
    <property type="entry name" value="Cj1289-like_C"/>
    <property type="match status" value="1"/>
</dbReference>
<name>A0A377Q141_9HELI</name>
<dbReference type="SUPFAM" id="SSF109998">
    <property type="entry name" value="Triger factor/SurA peptide-binding domain-like"/>
    <property type="match status" value="1"/>
</dbReference>
<dbReference type="Gene3D" id="1.10.4030.10">
    <property type="entry name" value="Porin chaperone SurA, peptide-binding domain"/>
    <property type="match status" value="1"/>
</dbReference>
<evidence type="ECO:0000256" key="2">
    <source>
        <dbReference type="SAM" id="SignalP"/>
    </source>
</evidence>
<dbReference type="RefSeq" id="WP_230845585.1">
    <property type="nucleotide sequence ID" value="NZ_FZMV01000012.1"/>
</dbReference>
<dbReference type="AlphaFoldDB" id="A0A377Q141"/>
<dbReference type="Proteomes" id="UP000255269">
    <property type="component" value="Unassembled WGS sequence"/>
</dbReference>
<dbReference type="InterPro" id="IPR027304">
    <property type="entry name" value="Trigger_fact/SurA_dom_sf"/>
</dbReference>
<feature type="domain" description="Cj1289-like C-terminal" evidence="3">
    <location>
        <begin position="146"/>
        <end position="239"/>
    </location>
</feature>
<accession>A0A377Q141</accession>
<evidence type="ECO:0000256" key="1">
    <source>
        <dbReference type="ARBA" id="ARBA00022729"/>
    </source>
</evidence>
<feature type="chain" id="PRO_5041071534" evidence="2">
    <location>
        <begin position="25"/>
        <end position="286"/>
    </location>
</feature>
<evidence type="ECO:0000313" key="5">
    <source>
        <dbReference type="Proteomes" id="UP000255269"/>
    </source>
</evidence>
<dbReference type="PANTHER" id="PTHR47637">
    <property type="entry name" value="CHAPERONE SURA"/>
    <property type="match status" value="1"/>
</dbReference>
<organism evidence="4 5">
    <name type="scientific">Helicobacter pullorum</name>
    <dbReference type="NCBI Taxonomy" id="35818"/>
    <lineage>
        <taxon>Bacteria</taxon>
        <taxon>Pseudomonadati</taxon>
        <taxon>Campylobacterota</taxon>
        <taxon>Epsilonproteobacteria</taxon>
        <taxon>Campylobacterales</taxon>
        <taxon>Helicobacteraceae</taxon>
        <taxon>Helicobacter</taxon>
    </lineage>
</organism>
<sequence>MKKCCFAIKKSVLIGILLSSFAFGAPSMVNGIAFFVNGNPVTLLEVYKVQQRDKVNQNIAVDILINEKLHEEEIKKHKIVATELEINDEINRIARQNQATAAQVESYIRSNGGNWENYKEEIKKGILKKKLYQVIAQESLKMVDENELLNYYNANKEEFSIPQSIDVTKFFSKDGKALEALIQSNGKEVQKGVQSENEVLQTAALNPQIVAAFTQGKIGTFTPIYPIGDDFVVFLIKAKNNPAILPFENVRNVVLQKIMGQKEDYLIYEYFEKLRSNAKVNIIRLN</sequence>
<dbReference type="Gene3D" id="3.10.50.40">
    <property type="match status" value="1"/>
</dbReference>
<gene>
    <name evidence="4" type="ORF">NCTC13156_01241</name>
</gene>
<dbReference type="InterPro" id="IPR055131">
    <property type="entry name" value="Cj1289-like_C"/>
</dbReference>